<sequence length="92" mass="10605">MKLIDLLVQELPKHGGWPEHVNYIAQDAGGLSKGKVYGYVQEPDKCAYYWLNADENDHSGYGEEILRWVRVTDDCKDVFVSREQYERATQPA</sequence>
<dbReference type="AlphaFoldDB" id="A0A1X1D6V7"/>
<keyword evidence="2" id="KW-1185">Reference proteome</keyword>
<proteinExistence type="predicted"/>
<organism evidence="1 2">
    <name type="scientific">Pantoea wallisii</name>
    <dbReference type="NCBI Taxonomy" id="1076551"/>
    <lineage>
        <taxon>Bacteria</taxon>
        <taxon>Pseudomonadati</taxon>
        <taxon>Pseudomonadota</taxon>
        <taxon>Gammaproteobacteria</taxon>
        <taxon>Enterobacterales</taxon>
        <taxon>Erwiniaceae</taxon>
        <taxon>Pantoea</taxon>
    </lineage>
</organism>
<name>A0A1X1D6V7_9GAMM</name>
<dbReference type="RefSeq" id="WP_128602041.1">
    <property type="nucleotide sequence ID" value="NZ_MLFS01000042.1"/>
</dbReference>
<evidence type="ECO:0000313" key="2">
    <source>
        <dbReference type="Proteomes" id="UP000193104"/>
    </source>
</evidence>
<protein>
    <submittedName>
        <fullName evidence="1">Uncharacterized protein</fullName>
    </submittedName>
</protein>
<evidence type="ECO:0000313" key="1">
    <source>
        <dbReference type="EMBL" id="ORM72413.1"/>
    </source>
</evidence>
<dbReference type="EMBL" id="MLFS01000042">
    <property type="protein sequence ID" value="ORM72413.1"/>
    <property type="molecule type" value="Genomic_DNA"/>
</dbReference>
<dbReference type="Proteomes" id="UP000193104">
    <property type="component" value="Unassembled WGS sequence"/>
</dbReference>
<gene>
    <name evidence="1" type="ORF">HA48_14765</name>
</gene>
<comment type="caution">
    <text evidence="1">The sequence shown here is derived from an EMBL/GenBank/DDBJ whole genome shotgun (WGS) entry which is preliminary data.</text>
</comment>
<dbReference type="STRING" id="1076551.HA48_14765"/>
<accession>A0A1X1D6V7</accession>
<dbReference type="OrthoDB" id="6505552at2"/>
<reference evidence="1 2" key="1">
    <citation type="journal article" date="2017" name="Antonie Van Leeuwenhoek">
        <title>Phylogenomic resolution of the bacterial genus Pantoea and its relationship with Erwinia and Tatumella.</title>
        <authorList>
            <person name="Palmer M."/>
            <person name="Steenkamp E.T."/>
            <person name="Coetzee M.P."/>
            <person name="Chan W.Y."/>
            <person name="van Zyl E."/>
            <person name="De Maayer P."/>
            <person name="Coutinho T.A."/>
            <person name="Blom J."/>
            <person name="Smits T.H."/>
            <person name="Duffy B."/>
            <person name="Venter S.N."/>
        </authorList>
    </citation>
    <scope>NUCLEOTIDE SEQUENCE [LARGE SCALE GENOMIC DNA]</scope>
    <source>
        <strain evidence="1 2">LMG 26277</strain>
    </source>
</reference>